<feature type="non-terminal residue" evidence="2">
    <location>
        <position position="97"/>
    </location>
</feature>
<keyword evidence="3" id="KW-1185">Reference proteome</keyword>
<proteinExistence type="predicted"/>
<dbReference type="AlphaFoldDB" id="A0ABD0MTA4"/>
<organism evidence="2 3">
    <name type="scientific">Cirrhinus mrigala</name>
    <name type="common">Mrigala</name>
    <dbReference type="NCBI Taxonomy" id="683832"/>
    <lineage>
        <taxon>Eukaryota</taxon>
        <taxon>Metazoa</taxon>
        <taxon>Chordata</taxon>
        <taxon>Craniata</taxon>
        <taxon>Vertebrata</taxon>
        <taxon>Euteleostomi</taxon>
        <taxon>Actinopterygii</taxon>
        <taxon>Neopterygii</taxon>
        <taxon>Teleostei</taxon>
        <taxon>Ostariophysi</taxon>
        <taxon>Cypriniformes</taxon>
        <taxon>Cyprinidae</taxon>
        <taxon>Labeoninae</taxon>
        <taxon>Labeonini</taxon>
        <taxon>Cirrhinus</taxon>
    </lineage>
</organism>
<protein>
    <submittedName>
        <fullName evidence="2">Uncharacterized protein</fullName>
    </submittedName>
</protein>
<dbReference type="Proteomes" id="UP001529510">
    <property type="component" value="Unassembled WGS sequence"/>
</dbReference>
<dbReference type="EMBL" id="JAMKFB020000123">
    <property type="protein sequence ID" value="KAL0153259.1"/>
    <property type="molecule type" value="Genomic_DNA"/>
</dbReference>
<name>A0ABD0MTA4_CIRMR</name>
<accession>A0ABD0MTA4</accession>
<sequence>MLKNDFSQSENVSGYDCNPGSPKGTRRCVYKRFGERLQREHALNHICNQSNREERRHRNSSCFYKRFGERYAHAPIVPSRCLVCARTKDRRARSDSQ</sequence>
<reference evidence="2 3" key="1">
    <citation type="submission" date="2024-05" db="EMBL/GenBank/DDBJ databases">
        <title>Genome sequencing and assembly of Indian major carp, Cirrhinus mrigala (Hamilton, 1822).</title>
        <authorList>
            <person name="Mohindra V."/>
            <person name="Chowdhury L.M."/>
            <person name="Lal K."/>
            <person name="Jena J.K."/>
        </authorList>
    </citation>
    <scope>NUCLEOTIDE SEQUENCE [LARGE SCALE GENOMIC DNA]</scope>
    <source>
        <strain evidence="2">CM1030</strain>
        <tissue evidence="2">Blood</tissue>
    </source>
</reference>
<evidence type="ECO:0000313" key="2">
    <source>
        <dbReference type="EMBL" id="KAL0153259.1"/>
    </source>
</evidence>
<evidence type="ECO:0000256" key="1">
    <source>
        <dbReference type="SAM" id="MobiDB-lite"/>
    </source>
</evidence>
<comment type="caution">
    <text evidence="2">The sequence shown here is derived from an EMBL/GenBank/DDBJ whole genome shotgun (WGS) entry which is preliminary data.</text>
</comment>
<feature type="compositionally biased region" description="Polar residues" evidence="1">
    <location>
        <begin position="1"/>
        <end position="12"/>
    </location>
</feature>
<evidence type="ECO:0000313" key="3">
    <source>
        <dbReference type="Proteomes" id="UP001529510"/>
    </source>
</evidence>
<gene>
    <name evidence="2" type="ORF">M9458_051434</name>
</gene>
<feature type="region of interest" description="Disordered" evidence="1">
    <location>
        <begin position="1"/>
        <end position="26"/>
    </location>
</feature>